<feature type="transmembrane region" description="Helical" evidence="6">
    <location>
        <begin position="803"/>
        <end position="821"/>
    </location>
</feature>
<dbReference type="Gene3D" id="1.10.3080.10">
    <property type="entry name" value="Clc chloride channel"/>
    <property type="match status" value="2"/>
</dbReference>
<feature type="transmembrane region" description="Helical" evidence="6">
    <location>
        <begin position="304"/>
        <end position="324"/>
    </location>
</feature>
<protein>
    <recommendedName>
        <fullName evidence="9">Chloride channel protein</fullName>
    </recommendedName>
</protein>
<feature type="transmembrane region" description="Helical" evidence="6">
    <location>
        <begin position="452"/>
        <end position="474"/>
    </location>
</feature>
<evidence type="ECO:0000313" key="8">
    <source>
        <dbReference type="Proteomes" id="UP001295423"/>
    </source>
</evidence>
<feature type="compositionally biased region" description="Polar residues" evidence="5">
    <location>
        <begin position="1041"/>
        <end position="1055"/>
    </location>
</feature>
<feature type="compositionally biased region" description="Polar residues" evidence="5">
    <location>
        <begin position="52"/>
        <end position="71"/>
    </location>
</feature>
<feature type="transmembrane region" description="Helical" evidence="6">
    <location>
        <begin position="719"/>
        <end position="738"/>
    </location>
</feature>
<dbReference type="InterPro" id="IPR001807">
    <property type="entry name" value="ClC"/>
</dbReference>
<feature type="transmembrane region" description="Helical" evidence="6">
    <location>
        <begin position="750"/>
        <end position="783"/>
    </location>
</feature>
<sequence length="1062" mass="116559">MYPYTRHQDGGFPPPPDRRQSSEQGLVAMPQRSDKENASENLNPQYLRRASTGKNNTTSRLPFVNHGSSSIRRNDRSMDRTLSSVLDYSSTNTLVPTPAFIPSVPLNHMANIPRVSHNIYSIQHGGSFSHSEGSSENSLFPDSFSLAGDSILPDDPPVNNLNVKVFDSLDHFAPPSSFTGVHNTQSTATRPPRDRGNDAPRAHPSYGTNQSFQKDLPRLDPYPQQPFEKLFQDEGSEQALPDMGSLRNLVVTALDPSEFLSTGMKFREDGTPYFDDDTSWSVSAMLRIYLYNPVYPEFTSMQQFTWAVIIGITMGVFTATWKMLIEQCVEFVWKDIPTMLLKKGYFTSIDGGFPIYHYMWICPSIMGAVLSYISASLPTPIPGQNEWINSLHARGIQGYDTFWQLFLLSTAGMSSGLSLGPELPLVLAAGMFGSWLGVLCKQSMLQARVLNLTAASAAVGGFFGFPMAGALFVLEIPHRMGLQYFEALSPATIASIVAVLTNRLVTGNDVTGYYEYPFLNETLPSEIFTSAIIFGLFGAAVGIMYAKAVMKLKHNIHEMFQGTCTSSRQQNHRHPSAQTASVSESLPLVRGPSTENVISNQSVDSPNANTRRLKSKRAAATGAVAGSLVGLTSMFIPHVMFWGEAQLQTLIDKGRTPLPVFGRGDDPSAGLVSLGYCIESNNDSNEGNGFTLGCSIAIALAKTFVTGLSLGTGIVGGHFWGPLFVGCAMSHFLTDFVAQISRSVGLSTSLSAYPCVALLCIMGSTHVVTFRAHIAIILILTLTIDAFNPEGDGAAGIKVAGDYSAVFPLLTVAVFVSCQISRRVVFYDKQRSRGDIMATPEVLCEPGKEGRPFVIDYEVQDNDILGSESEAESDHIVDEVSESSSEVLDHIGDVSVSRMTIEADFDAKSKRFRKESTENRLPPRHRDLVAQPAEPSKRAVTDLQNRGPPSWNKNLDGLDKILSTDTPPVPTPPAQRKNHRRTRSEPVEMEVLARKAFSQRNDSGKMSRRSSLKRVESFGQVDQEQPSLLDQARRRCASYATAETSQKLMQKQMTQPMRKHSR</sequence>
<feature type="region of interest" description="Disordered" evidence="5">
    <location>
        <begin position="913"/>
        <end position="1062"/>
    </location>
</feature>
<feature type="transmembrane region" description="Helical" evidence="6">
    <location>
        <begin position="527"/>
        <end position="546"/>
    </location>
</feature>
<evidence type="ECO:0000256" key="4">
    <source>
        <dbReference type="ARBA" id="ARBA00023136"/>
    </source>
</evidence>
<feature type="transmembrane region" description="Helical" evidence="6">
    <location>
        <begin position="355"/>
        <end position="375"/>
    </location>
</feature>
<comment type="subcellular location">
    <subcellularLocation>
        <location evidence="1">Membrane</location>
        <topology evidence="1">Multi-pass membrane protein</topology>
    </subcellularLocation>
</comment>
<dbReference type="AlphaFoldDB" id="A0AAD2CA76"/>
<dbReference type="InterPro" id="IPR050368">
    <property type="entry name" value="ClC-type_chloride_channel"/>
</dbReference>
<keyword evidence="8" id="KW-1185">Reference proteome</keyword>
<accession>A0AAD2CA76</accession>
<feature type="region of interest" description="Disordered" evidence="5">
    <location>
        <begin position="176"/>
        <end position="226"/>
    </location>
</feature>
<dbReference type="InterPro" id="IPR014743">
    <property type="entry name" value="Cl-channel_core"/>
</dbReference>
<dbReference type="PANTHER" id="PTHR43427">
    <property type="entry name" value="CHLORIDE CHANNEL PROTEIN CLC-E"/>
    <property type="match status" value="1"/>
</dbReference>
<reference evidence="7" key="1">
    <citation type="submission" date="2023-08" db="EMBL/GenBank/DDBJ databases">
        <authorList>
            <person name="Audoor S."/>
            <person name="Bilcke G."/>
        </authorList>
    </citation>
    <scope>NUCLEOTIDE SEQUENCE</scope>
</reference>
<keyword evidence="2 6" id="KW-0812">Transmembrane</keyword>
<feature type="region of interest" description="Disordered" evidence="5">
    <location>
        <begin position="1"/>
        <end position="76"/>
    </location>
</feature>
<evidence type="ECO:0000256" key="1">
    <source>
        <dbReference type="ARBA" id="ARBA00004141"/>
    </source>
</evidence>
<feature type="compositionally biased region" description="Basic and acidic residues" evidence="5">
    <location>
        <begin position="191"/>
        <end position="201"/>
    </location>
</feature>
<feature type="transmembrane region" description="Helical" evidence="6">
    <location>
        <begin position="618"/>
        <end position="640"/>
    </location>
</feature>
<name>A0AAD2CA76_9STRA</name>
<dbReference type="GO" id="GO:0016020">
    <property type="term" value="C:membrane"/>
    <property type="evidence" value="ECO:0007669"/>
    <property type="project" value="UniProtKB-SubCell"/>
</dbReference>
<gene>
    <name evidence="7" type="ORF">CYCCA115_LOCUS231</name>
</gene>
<dbReference type="CDD" id="cd00400">
    <property type="entry name" value="Voltage_gated_ClC"/>
    <property type="match status" value="1"/>
</dbReference>
<evidence type="ECO:0000256" key="3">
    <source>
        <dbReference type="ARBA" id="ARBA00022989"/>
    </source>
</evidence>
<feature type="transmembrane region" description="Helical" evidence="6">
    <location>
        <begin position="423"/>
        <end position="440"/>
    </location>
</feature>
<dbReference type="EMBL" id="CAKOGP040000001">
    <property type="protein sequence ID" value="CAJ1897697.1"/>
    <property type="molecule type" value="Genomic_DNA"/>
</dbReference>
<evidence type="ECO:0000256" key="6">
    <source>
        <dbReference type="SAM" id="Phobius"/>
    </source>
</evidence>
<dbReference type="Proteomes" id="UP001295423">
    <property type="component" value="Unassembled WGS sequence"/>
</dbReference>
<proteinExistence type="predicted"/>
<dbReference type="SUPFAM" id="SSF81340">
    <property type="entry name" value="Clc chloride channel"/>
    <property type="match status" value="2"/>
</dbReference>
<dbReference type="PANTHER" id="PTHR43427:SF12">
    <property type="entry name" value="CHLORIDE TRANSPORTER"/>
    <property type="match status" value="1"/>
</dbReference>
<feature type="region of interest" description="Disordered" evidence="5">
    <location>
        <begin position="565"/>
        <end position="585"/>
    </location>
</feature>
<comment type="caution">
    <text evidence="7">The sequence shown here is derived from an EMBL/GenBank/DDBJ whole genome shotgun (WGS) entry which is preliminary data.</text>
</comment>
<evidence type="ECO:0008006" key="9">
    <source>
        <dbReference type="Google" id="ProtNLM"/>
    </source>
</evidence>
<evidence type="ECO:0000256" key="5">
    <source>
        <dbReference type="SAM" id="MobiDB-lite"/>
    </source>
</evidence>
<dbReference type="Pfam" id="PF00654">
    <property type="entry name" value="Voltage_CLC"/>
    <property type="match status" value="2"/>
</dbReference>
<evidence type="ECO:0000256" key="2">
    <source>
        <dbReference type="ARBA" id="ARBA00022692"/>
    </source>
</evidence>
<feature type="compositionally biased region" description="Polar residues" evidence="5">
    <location>
        <begin position="176"/>
        <end position="189"/>
    </location>
</feature>
<organism evidence="7 8">
    <name type="scientific">Cylindrotheca closterium</name>
    <dbReference type="NCBI Taxonomy" id="2856"/>
    <lineage>
        <taxon>Eukaryota</taxon>
        <taxon>Sar</taxon>
        <taxon>Stramenopiles</taxon>
        <taxon>Ochrophyta</taxon>
        <taxon>Bacillariophyta</taxon>
        <taxon>Bacillariophyceae</taxon>
        <taxon>Bacillariophycidae</taxon>
        <taxon>Bacillariales</taxon>
        <taxon>Bacillariaceae</taxon>
        <taxon>Cylindrotheca</taxon>
    </lineage>
</organism>
<keyword evidence="3 6" id="KW-1133">Transmembrane helix</keyword>
<dbReference type="GO" id="GO:0015108">
    <property type="term" value="F:chloride transmembrane transporter activity"/>
    <property type="evidence" value="ECO:0007669"/>
    <property type="project" value="InterPro"/>
</dbReference>
<keyword evidence="4 6" id="KW-0472">Membrane</keyword>
<evidence type="ECO:0000313" key="7">
    <source>
        <dbReference type="EMBL" id="CAJ1897697.1"/>
    </source>
</evidence>